<feature type="chain" id="PRO_5045345419" description="Lipoprotein" evidence="2">
    <location>
        <begin position="22"/>
        <end position="121"/>
    </location>
</feature>
<reference evidence="3 4" key="1">
    <citation type="submission" date="2017-05" db="EMBL/GenBank/DDBJ databases">
        <authorList>
            <person name="Varghese N."/>
            <person name="Submissions S."/>
        </authorList>
    </citation>
    <scope>NUCLEOTIDE SEQUENCE [LARGE SCALE GENOMIC DNA]</scope>
    <source>
        <strain evidence="3 4">DSM 18015</strain>
    </source>
</reference>
<keyword evidence="1" id="KW-0812">Transmembrane</keyword>
<proteinExistence type="predicted"/>
<dbReference type="EMBL" id="FXUO01000002">
    <property type="protein sequence ID" value="SMP89687.1"/>
    <property type="molecule type" value="Genomic_DNA"/>
</dbReference>
<feature type="transmembrane region" description="Helical" evidence="1">
    <location>
        <begin position="91"/>
        <end position="111"/>
    </location>
</feature>
<organism evidence="3 4">
    <name type="scientific">Epilithonimonas pallida</name>
    <dbReference type="NCBI Taxonomy" id="373671"/>
    <lineage>
        <taxon>Bacteria</taxon>
        <taxon>Pseudomonadati</taxon>
        <taxon>Bacteroidota</taxon>
        <taxon>Flavobacteriia</taxon>
        <taxon>Flavobacteriales</taxon>
        <taxon>Weeksellaceae</taxon>
        <taxon>Chryseobacterium group</taxon>
        <taxon>Epilithonimonas</taxon>
    </lineage>
</organism>
<evidence type="ECO:0000313" key="4">
    <source>
        <dbReference type="Proteomes" id="UP001158050"/>
    </source>
</evidence>
<evidence type="ECO:0000256" key="2">
    <source>
        <dbReference type="SAM" id="SignalP"/>
    </source>
</evidence>
<dbReference type="Proteomes" id="UP001158050">
    <property type="component" value="Unassembled WGS sequence"/>
</dbReference>
<feature type="signal peptide" evidence="2">
    <location>
        <begin position="1"/>
        <end position="21"/>
    </location>
</feature>
<dbReference type="RefSeq" id="WP_283415594.1">
    <property type="nucleotide sequence ID" value="NZ_FXUO01000002.1"/>
</dbReference>
<dbReference type="PROSITE" id="PS51257">
    <property type="entry name" value="PROKAR_LIPOPROTEIN"/>
    <property type="match status" value="1"/>
</dbReference>
<sequence length="121" mass="13533">MRTFSFIICLLLLLQSCTTTIYRNNVNKNDFSSLQVGKNYTVYEYNKPKYKIRLSSVEEDKIIGIANSQELSIAKNDIRVIKKNNPGGTTAIVVGSVVGVTAFVALIVSLVNSSTTNYYYY</sequence>
<keyword evidence="1" id="KW-0472">Membrane</keyword>
<keyword evidence="1" id="KW-1133">Transmembrane helix</keyword>
<evidence type="ECO:0000256" key="1">
    <source>
        <dbReference type="SAM" id="Phobius"/>
    </source>
</evidence>
<evidence type="ECO:0000313" key="3">
    <source>
        <dbReference type="EMBL" id="SMP89687.1"/>
    </source>
</evidence>
<comment type="caution">
    <text evidence="3">The sequence shown here is derived from an EMBL/GenBank/DDBJ whole genome shotgun (WGS) entry which is preliminary data.</text>
</comment>
<keyword evidence="4" id="KW-1185">Reference proteome</keyword>
<accession>A0ABY1R0V2</accession>
<evidence type="ECO:0008006" key="5">
    <source>
        <dbReference type="Google" id="ProtNLM"/>
    </source>
</evidence>
<keyword evidence="2" id="KW-0732">Signal</keyword>
<name>A0ABY1R0V2_9FLAO</name>
<protein>
    <recommendedName>
        <fullName evidence="5">Lipoprotein</fullName>
    </recommendedName>
</protein>
<gene>
    <name evidence="3" type="ORF">SAMN05421679_10269</name>
</gene>